<protein>
    <submittedName>
        <fullName evidence="1">Uncharacterized protein</fullName>
    </submittedName>
</protein>
<sequence>MAQLLAWNGQANRKPNRTQLNDTEPMFHHLFAPTWITSPRCRARRIVLCCEMLINC</sequence>
<dbReference type="Proteomes" id="UP001163603">
    <property type="component" value="Chromosome 10"/>
</dbReference>
<name>A0ACC0XUB1_9ROSI</name>
<evidence type="ECO:0000313" key="2">
    <source>
        <dbReference type="Proteomes" id="UP001163603"/>
    </source>
</evidence>
<reference evidence="2" key="1">
    <citation type="journal article" date="2023" name="G3 (Bethesda)">
        <title>Genome assembly and association tests identify interacting loci associated with vigor, precocity, and sex in interspecific pistachio rootstocks.</title>
        <authorList>
            <person name="Palmer W."/>
            <person name="Jacygrad E."/>
            <person name="Sagayaradj S."/>
            <person name="Cavanaugh K."/>
            <person name="Han R."/>
            <person name="Bertier L."/>
            <person name="Beede B."/>
            <person name="Kafkas S."/>
            <person name="Golino D."/>
            <person name="Preece J."/>
            <person name="Michelmore R."/>
        </authorList>
    </citation>
    <scope>NUCLEOTIDE SEQUENCE [LARGE SCALE GENOMIC DNA]</scope>
</reference>
<comment type="caution">
    <text evidence="1">The sequence shown here is derived from an EMBL/GenBank/DDBJ whole genome shotgun (WGS) entry which is preliminary data.</text>
</comment>
<evidence type="ECO:0000313" key="1">
    <source>
        <dbReference type="EMBL" id="KAJ0024182.1"/>
    </source>
</evidence>
<accession>A0ACC0XUB1</accession>
<keyword evidence="2" id="KW-1185">Reference proteome</keyword>
<dbReference type="EMBL" id="CM047745">
    <property type="protein sequence ID" value="KAJ0024182.1"/>
    <property type="molecule type" value="Genomic_DNA"/>
</dbReference>
<proteinExistence type="predicted"/>
<gene>
    <name evidence="1" type="ORF">Pint_07209</name>
</gene>
<organism evidence="1 2">
    <name type="scientific">Pistacia integerrima</name>
    <dbReference type="NCBI Taxonomy" id="434235"/>
    <lineage>
        <taxon>Eukaryota</taxon>
        <taxon>Viridiplantae</taxon>
        <taxon>Streptophyta</taxon>
        <taxon>Embryophyta</taxon>
        <taxon>Tracheophyta</taxon>
        <taxon>Spermatophyta</taxon>
        <taxon>Magnoliopsida</taxon>
        <taxon>eudicotyledons</taxon>
        <taxon>Gunneridae</taxon>
        <taxon>Pentapetalae</taxon>
        <taxon>rosids</taxon>
        <taxon>malvids</taxon>
        <taxon>Sapindales</taxon>
        <taxon>Anacardiaceae</taxon>
        <taxon>Pistacia</taxon>
    </lineage>
</organism>